<evidence type="ECO:0000313" key="2">
    <source>
        <dbReference type="Proteomes" id="UP000183700"/>
    </source>
</evidence>
<comment type="caution">
    <text evidence="1">The sequence shown here is derived from an EMBL/GenBank/DDBJ whole genome shotgun (WGS) entry which is preliminary data.</text>
</comment>
<dbReference type="Gene3D" id="3.40.50.1000">
    <property type="entry name" value="HAD superfamily/HAD-like"/>
    <property type="match status" value="1"/>
</dbReference>
<dbReference type="PANTHER" id="PTHR43611:SF3">
    <property type="entry name" value="FLAVIN MONONUCLEOTIDE HYDROLASE 1, CHLOROPLATIC"/>
    <property type="match status" value="1"/>
</dbReference>
<protein>
    <submittedName>
        <fullName evidence="1">HAD hydrolase, family IA</fullName>
    </submittedName>
</protein>
<dbReference type="SUPFAM" id="SSF56784">
    <property type="entry name" value="HAD-like"/>
    <property type="match status" value="1"/>
</dbReference>
<reference evidence="1 2" key="1">
    <citation type="submission" date="2014-12" db="EMBL/GenBank/DDBJ databases">
        <title>Draft genome sequences of 29 type strains of Enterococci.</title>
        <authorList>
            <person name="Zhong Z."/>
            <person name="Sun Z."/>
            <person name="Liu W."/>
            <person name="Zhang W."/>
            <person name="Zhang H."/>
        </authorList>
    </citation>
    <scope>NUCLEOTIDE SEQUENCE [LARGE SCALE GENOMIC DNA]</scope>
    <source>
        <strain evidence="1 2">DSM 22802</strain>
    </source>
</reference>
<dbReference type="InterPro" id="IPR023214">
    <property type="entry name" value="HAD_sf"/>
</dbReference>
<dbReference type="EMBL" id="JXKM01000014">
    <property type="protein sequence ID" value="OJG34305.1"/>
    <property type="molecule type" value="Genomic_DNA"/>
</dbReference>
<dbReference type="AlphaFoldDB" id="A0A1L8SQM4"/>
<dbReference type="SFLD" id="SFLDS00003">
    <property type="entry name" value="Haloacid_Dehalogenase"/>
    <property type="match status" value="1"/>
</dbReference>
<dbReference type="Gene3D" id="1.10.150.240">
    <property type="entry name" value="Putative phosphatase, domain 2"/>
    <property type="match status" value="1"/>
</dbReference>
<dbReference type="InterPro" id="IPR023198">
    <property type="entry name" value="PGP-like_dom2"/>
</dbReference>
<keyword evidence="1" id="KW-0378">Hydrolase</keyword>
<name>A0A1L8SQM4_9ENTE</name>
<sequence>MDESEILGLIDRLTYTFIEGGFLMIKNIVFDLGNVLVDFDPIRFIREKTADEKQQKLLMKEIFGSVDWLRFDKGTITNQELLLSVTARLPKDLHGITEELLTTWYHGLHPLPQMAELPQQLKDQGLGIYLLSNAPQDFYLFEETIPSYSAFDGIFISSDWKLAKPEHQIFRTFYSHFQLNPAECYFIDDSAPNILAAEETGMRGFHFRKDYSDLKQNLSQFIQL</sequence>
<dbReference type="InterPro" id="IPR036412">
    <property type="entry name" value="HAD-like_sf"/>
</dbReference>
<proteinExistence type="predicted"/>
<gene>
    <name evidence="1" type="ORF">RV00_GL000837</name>
</gene>
<dbReference type="GO" id="GO:0016787">
    <property type="term" value="F:hydrolase activity"/>
    <property type="evidence" value="ECO:0007669"/>
    <property type="project" value="UniProtKB-KW"/>
</dbReference>
<dbReference type="CDD" id="cd02603">
    <property type="entry name" value="HAD_sEH-N_like"/>
    <property type="match status" value="1"/>
</dbReference>
<dbReference type="SFLD" id="SFLDG01129">
    <property type="entry name" value="C1.5:_HAD__Beta-PGM__Phosphata"/>
    <property type="match status" value="1"/>
</dbReference>
<dbReference type="NCBIfam" id="TIGR01509">
    <property type="entry name" value="HAD-SF-IA-v3"/>
    <property type="match status" value="1"/>
</dbReference>
<accession>A0A1L8SQM4</accession>
<dbReference type="InterPro" id="IPR006439">
    <property type="entry name" value="HAD-SF_hydro_IA"/>
</dbReference>
<dbReference type="Pfam" id="PF00702">
    <property type="entry name" value="Hydrolase"/>
    <property type="match status" value="1"/>
</dbReference>
<dbReference type="STRING" id="319970.RV00_GL000837"/>
<dbReference type="PANTHER" id="PTHR43611">
    <property type="entry name" value="ALPHA-D-GLUCOSE 1-PHOSPHATE PHOSPHATASE"/>
    <property type="match status" value="1"/>
</dbReference>
<evidence type="ECO:0000313" key="1">
    <source>
        <dbReference type="EMBL" id="OJG34305.1"/>
    </source>
</evidence>
<keyword evidence="2" id="KW-1185">Reference proteome</keyword>
<dbReference type="Proteomes" id="UP000183700">
    <property type="component" value="Unassembled WGS sequence"/>
</dbReference>
<organism evidence="1 2">
    <name type="scientific">Enterococcus devriesei</name>
    <dbReference type="NCBI Taxonomy" id="319970"/>
    <lineage>
        <taxon>Bacteria</taxon>
        <taxon>Bacillati</taxon>
        <taxon>Bacillota</taxon>
        <taxon>Bacilli</taxon>
        <taxon>Lactobacillales</taxon>
        <taxon>Enterococcaceae</taxon>
        <taxon>Enterococcus</taxon>
    </lineage>
</organism>